<dbReference type="EMBL" id="NIVC01000202">
    <property type="protein sequence ID" value="PAA88071.1"/>
    <property type="molecule type" value="Genomic_DNA"/>
</dbReference>
<feature type="compositionally biased region" description="Low complexity" evidence="1">
    <location>
        <begin position="372"/>
        <end position="410"/>
    </location>
</feature>
<feature type="compositionally biased region" description="Polar residues" evidence="1">
    <location>
        <begin position="223"/>
        <end position="236"/>
    </location>
</feature>
<dbReference type="OrthoDB" id="67516at2759"/>
<feature type="region of interest" description="Disordered" evidence="1">
    <location>
        <begin position="204"/>
        <end position="349"/>
    </location>
</feature>
<dbReference type="InterPro" id="IPR046355">
    <property type="entry name" value="Gab1-4-like"/>
</dbReference>
<evidence type="ECO:0000256" key="1">
    <source>
        <dbReference type="SAM" id="MobiDB-lite"/>
    </source>
</evidence>
<reference evidence="3 4" key="1">
    <citation type="submission" date="2017-06" db="EMBL/GenBank/DDBJ databases">
        <title>A platform for efficient transgenesis in Macrostomum lignano, a flatworm model organism for stem cell research.</title>
        <authorList>
            <person name="Berezikov E."/>
        </authorList>
    </citation>
    <scope>NUCLEOTIDE SEQUENCE [LARGE SCALE GENOMIC DNA]</scope>
    <source>
        <strain evidence="3">DV1</strain>
        <tissue evidence="3">Whole organism</tissue>
    </source>
</reference>
<name>A0A267GPV7_9PLAT</name>
<dbReference type="GO" id="GO:0035591">
    <property type="term" value="F:signaling adaptor activity"/>
    <property type="evidence" value="ECO:0007669"/>
    <property type="project" value="TreeGrafter"/>
</dbReference>
<feature type="domain" description="PH" evidence="2">
    <location>
        <begin position="5"/>
        <end position="146"/>
    </location>
</feature>
<dbReference type="Gene3D" id="2.30.29.30">
    <property type="entry name" value="Pleckstrin-homology domain (PH domain)/Phosphotyrosine-binding domain (PTB)"/>
    <property type="match status" value="1"/>
</dbReference>
<feature type="region of interest" description="Disordered" evidence="1">
    <location>
        <begin position="449"/>
        <end position="536"/>
    </location>
</feature>
<gene>
    <name evidence="3" type="ORF">BOX15_Mlig009375g2</name>
</gene>
<evidence type="ECO:0000259" key="2">
    <source>
        <dbReference type="PROSITE" id="PS50003"/>
    </source>
</evidence>
<feature type="region of interest" description="Disordered" evidence="1">
    <location>
        <begin position="372"/>
        <end position="437"/>
    </location>
</feature>
<dbReference type="STRING" id="282301.A0A267GPV7"/>
<dbReference type="InterPro" id="IPR001849">
    <property type="entry name" value="PH_domain"/>
</dbReference>
<evidence type="ECO:0000313" key="4">
    <source>
        <dbReference type="Proteomes" id="UP000215902"/>
    </source>
</evidence>
<dbReference type="PANTHER" id="PTHR45960">
    <property type="entry name" value="GRB2-ASSOCIATED-BINDING PROTEIN"/>
    <property type="match status" value="1"/>
</dbReference>
<dbReference type="GO" id="GO:0007165">
    <property type="term" value="P:signal transduction"/>
    <property type="evidence" value="ECO:0007669"/>
    <property type="project" value="TreeGrafter"/>
</dbReference>
<sequence length="603" mass="67065">MSRKEIMFKGWLVKSPPFQPSKGSKPPSIFRRPERLQPRWRRRYFVLSKVYTSPIRYRLAYFEDDLQTKLKGEVNLDDASNITTHVIPPTYVLNKLPPKLLRAPAEQTPFFLLETIHRRHQRTYYFMPESQTQMERWVNCLSEACNLGEDEFSLDMAPPADFSDTANSSFPPMQGNGFLTVQQNPQRQLLMMQQQQLHAPARFPVQGGFFDSGSLRHSPGRPQLNSPGWQQPSSPAAHQDNEYRVPPPGNRSNYTEDEYRVPPPGNRSIYTEDEYRVPPPVNRSNYTEDEYRLPPPARNRDSDEDDYRLPPPVGGNRELSQDEDDYRLPPASQQQQQQQQQENATADPDASQYINLSSTSTRVSVDRIQFFNNNNNNNINNNSKSGNNDSYQSSSSGGAARAVPQPQQSLQPPPPVPTRTSAGGDPNSSGGVDYMNVKKLSPLSRVYSLRRTQSPSPSRAPPPPPGEDAVDEPEPLLLPRRRSERDASGSRVKPAGADAAALAASESSSLVESDDDSSSDDNNDEIDGGAVGDSEVTGATVGLPQVIDYAQIDISGLHVAALDSGRSDKVADLTNKMNGQVQYLEVDVRRTAALAEMSVKPTL</sequence>
<accession>A0A267GPV7</accession>
<dbReference type="SMART" id="SM00233">
    <property type="entry name" value="PH"/>
    <property type="match status" value="1"/>
</dbReference>
<comment type="caution">
    <text evidence="3">The sequence shown here is derived from an EMBL/GenBank/DDBJ whole genome shotgun (WGS) entry which is preliminary data.</text>
</comment>
<organism evidence="3 4">
    <name type="scientific">Macrostomum lignano</name>
    <dbReference type="NCBI Taxonomy" id="282301"/>
    <lineage>
        <taxon>Eukaryota</taxon>
        <taxon>Metazoa</taxon>
        <taxon>Spiralia</taxon>
        <taxon>Lophotrochozoa</taxon>
        <taxon>Platyhelminthes</taxon>
        <taxon>Rhabditophora</taxon>
        <taxon>Macrostomorpha</taxon>
        <taxon>Macrostomida</taxon>
        <taxon>Macrostomidae</taxon>
        <taxon>Macrostomum</taxon>
    </lineage>
</organism>
<dbReference type="AlphaFoldDB" id="A0A267GPV7"/>
<protein>
    <recommendedName>
        <fullName evidence="2">PH domain-containing protein</fullName>
    </recommendedName>
</protein>
<proteinExistence type="predicted"/>
<dbReference type="PANTHER" id="PTHR45960:SF2">
    <property type="entry name" value="PROTEIN DAUGHTER OF SEVENLESS"/>
    <property type="match status" value="1"/>
</dbReference>
<feature type="compositionally biased region" description="Acidic residues" evidence="1">
    <location>
        <begin position="512"/>
        <end position="527"/>
    </location>
</feature>
<dbReference type="Pfam" id="PF00169">
    <property type="entry name" value="PH"/>
    <property type="match status" value="1"/>
</dbReference>
<feature type="compositionally biased region" description="Low complexity" evidence="1">
    <location>
        <begin position="497"/>
        <end position="511"/>
    </location>
</feature>
<dbReference type="GO" id="GO:0005737">
    <property type="term" value="C:cytoplasm"/>
    <property type="evidence" value="ECO:0007669"/>
    <property type="project" value="TreeGrafter"/>
</dbReference>
<keyword evidence="4" id="KW-1185">Reference proteome</keyword>
<dbReference type="PROSITE" id="PS50003">
    <property type="entry name" value="PH_DOMAIN"/>
    <property type="match status" value="1"/>
</dbReference>
<dbReference type="Proteomes" id="UP000215902">
    <property type="component" value="Unassembled WGS sequence"/>
</dbReference>
<dbReference type="SUPFAM" id="SSF50729">
    <property type="entry name" value="PH domain-like"/>
    <property type="match status" value="1"/>
</dbReference>
<feature type="compositionally biased region" description="Polar residues" evidence="1">
    <location>
        <begin position="418"/>
        <end position="430"/>
    </location>
</feature>
<evidence type="ECO:0000313" key="3">
    <source>
        <dbReference type="EMBL" id="PAA88071.1"/>
    </source>
</evidence>
<dbReference type="InterPro" id="IPR011993">
    <property type="entry name" value="PH-like_dom_sf"/>
</dbReference>